<dbReference type="EMBL" id="FTOH01000004">
    <property type="protein sequence ID" value="SIS75863.1"/>
    <property type="molecule type" value="Genomic_DNA"/>
</dbReference>
<evidence type="ECO:0000259" key="3">
    <source>
        <dbReference type="PROSITE" id="PS50977"/>
    </source>
</evidence>
<name>A0A1N7LPS4_9GAMM</name>
<dbReference type="InterPro" id="IPR001647">
    <property type="entry name" value="HTH_TetR"/>
</dbReference>
<dbReference type="Proteomes" id="UP000185639">
    <property type="component" value="Unassembled WGS sequence"/>
</dbReference>
<reference evidence="5" key="1">
    <citation type="submission" date="2017-01" db="EMBL/GenBank/DDBJ databases">
        <authorList>
            <person name="Varghese N."/>
            <person name="Submissions S."/>
        </authorList>
    </citation>
    <scope>NUCLEOTIDE SEQUENCE [LARGE SCALE GENOMIC DNA]</scope>
    <source>
        <strain evidence="5">DSM 24913</strain>
    </source>
</reference>
<dbReference type="Pfam" id="PF00440">
    <property type="entry name" value="TetR_N"/>
    <property type="match status" value="1"/>
</dbReference>
<dbReference type="STRING" id="484498.SAMN05421686_104144"/>
<keyword evidence="5" id="KW-1185">Reference proteome</keyword>
<gene>
    <name evidence="4" type="ORF">SAMN05421686_104144</name>
</gene>
<organism evidence="4 5">
    <name type="scientific">Thalassolituus maritimus</name>
    <dbReference type="NCBI Taxonomy" id="484498"/>
    <lineage>
        <taxon>Bacteria</taxon>
        <taxon>Pseudomonadati</taxon>
        <taxon>Pseudomonadota</taxon>
        <taxon>Gammaproteobacteria</taxon>
        <taxon>Oceanospirillales</taxon>
        <taxon>Oceanospirillaceae</taxon>
        <taxon>Thalassolituus</taxon>
    </lineage>
</organism>
<keyword evidence="1 2" id="KW-0238">DNA-binding</keyword>
<dbReference type="PANTHER" id="PTHR30055">
    <property type="entry name" value="HTH-TYPE TRANSCRIPTIONAL REGULATOR RUTR"/>
    <property type="match status" value="1"/>
</dbReference>
<dbReference type="Pfam" id="PF17939">
    <property type="entry name" value="TetR_C_30"/>
    <property type="match status" value="1"/>
</dbReference>
<dbReference type="SUPFAM" id="SSF48498">
    <property type="entry name" value="Tetracyclin repressor-like, C-terminal domain"/>
    <property type="match status" value="1"/>
</dbReference>
<accession>A0A1N7LPS4</accession>
<dbReference type="InterPro" id="IPR009057">
    <property type="entry name" value="Homeodomain-like_sf"/>
</dbReference>
<protein>
    <submittedName>
        <fullName evidence="4">Transcriptional regulator, TetR family</fullName>
    </submittedName>
</protein>
<evidence type="ECO:0000256" key="2">
    <source>
        <dbReference type="PROSITE-ProRule" id="PRU00335"/>
    </source>
</evidence>
<dbReference type="Gene3D" id="1.10.357.10">
    <property type="entry name" value="Tetracycline Repressor, domain 2"/>
    <property type="match status" value="1"/>
</dbReference>
<dbReference type="InterPro" id="IPR050109">
    <property type="entry name" value="HTH-type_TetR-like_transc_reg"/>
</dbReference>
<evidence type="ECO:0000256" key="1">
    <source>
        <dbReference type="ARBA" id="ARBA00023125"/>
    </source>
</evidence>
<dbReference type="GO" id="GO:0003700">
    <property type="term" value="F:DNA-binding transcription factor activity"/>
    <property type="evidence" value="ECO:0007669"/>
    <property type="project" value="TreeGrafter"/>
</dbReference>
<dbReference type="InterPro" id="IPR041586">
    <property type="entry name" value="PsrA_TetR_C"/>
</dbReference>
<dbReference type="SUPFAM" id="SSF46689">
    <property type="entry name" value="Homeodomain-like"/>
    <property type="match status" value="1"/>
</dbReference>
<sequence length="217" mass="24631">MTELTLKQQQKASAVLDAAEALFASYGYHAVSVRDITGLAKVRLATVNDLFGGKEKLFYEVIKRRAEVVNALREERLAMIDHNESRGKQAEAIIAAFFDPLLEVSERGDGWRNYLRLVNQMVGSRSPVLINVIEFYNPITQKFLLALHGLYPEIPFPEFLRHWQFILATYFSVFADNFRVNSMTRGEVQSSAFSETYNAARVFVLGGLRAFLAQSRD</sequence>
<dbReference type="GO" id="GO:0000976">
    <property type="term" value="F:transcription cis-regulatory region binding"/>
    <property type="evidence" value="ECO:0007669"/>
    <property type="project" value="TreeGrafter"/>
</dbReference>
<dbReference type="PROSITE" id="PS50977">
    <property type="entry name" value="HTH_TETR_2"/>
    <property type="match status" value="1"/>
</dbReference>
<feature type="DNA-binding region" description="H-T-H motif" evidence="2">
    <location>
        <begin position="32"/>
        <end position="51"/>
    </location>
</feature>
<feature type="domain" description="HTH tetR-type" evidence="3">
    <location>
        <begin position="9"/>
        <end position="69"/>
    </location>
</feature>
<dbReference type="InterPro" id="IPR036271">
    <property type="entry name" value="Tet_transcr_reg_TetR-rel_C_sf"/>
</dbReference>
<dbReference type="AlphaFoldDB" id="A0A1N7LPS4"/>
<evidence type="ECO:0000313" key="4">
    <source>
        <dbReference type="EMBL" id="SIS75863.1"/>
    </source>
</evidence>
<dbReference type="RefSeq" id="WP_076515007.1">
    <property type="nucleotide sequence ID" value="NZ_FTOH01000004.1"/>
</dbReference>
<dbReference type="OrthoDB" id="6860332at2"/>
<evidence type="ECO:0000313" key="5">
    <source>
        <dbReference type="Proteomes" id="UP000185639"/>
    </source>
</evidence>
<dbReference type="PANTHER" id="PTHR30055:SF235">
    <property type="entry name" value="TRANSCRIPTIONAL REGULATORY PROTEIN"/>
    <property type="match status" value="1"/>
</dbReference>
<proteinExistence type="predicted"/>